<dbReference type="EMBL" id="JAUIRO010000005">
    <property type="protein sequence ID" value="KAK0713177.1"/>
    <property type="molecule type" value="Genomic_DNA"/>
</dbReference>
<organism evidence="3 4">
    <name type="scientific">Lasiosphaeria miniovina</name>
    <dbReference type="NCBI Taxonomy" id="1954250"/>
    <lineage>
        <taxon>Eukaryota</taxon>
        <taxon>Fungi</taxon>
        <taxon>Dikarya</taxon>
        <taxon>Ascomycota</taxon>
        <taxon>Pezizomycotina</taxon>
        <taxon>Sordariomycetes</taxon>
        <taxon>Sordariomycetidae</taxon>
        <taxon>Sordariales</taxon>
        <taxon>Lasiosphaeriaceae</taxon>
        <taxon>Lasiosphaeria</taxon>
    </lineage>
</organism>
<gene>
    <name evidence="3" type="ORF">B0T26DRAFT_753316</name>
</gene>
<dbReference type="SUPFAM" id="SSF56281">
    <property type="entry name" value="Metallo-hydrolase/oxidoreductase"/>
    <property type="match status" value="1"/>
</dbReference>
<dbReference type="PANTHER" id="PTHR30619:SF1">
    <property type="entry name" value="RECOMBINATION PROTEIN 2"/>
    <property type="match status" value="1"/>
</dbReference>
<dbReference type="InterPro" id="IPR036866">
    <property type="entry name" value="RibonucZ/Hydroxyglut_hydro"/>
</dbReference>
<sequence>MPPKPKTGFEYEDYEVESYFINVGVGDGAVHLLRKGGDTVGSVLMDGGRPTARGDLKLAVGKLMKDDASLRRKRFTSIVVTHWDGDHYGGLLALLYHDMVGSPTNAKNWTYVDQNQTTFYCPARSVNKIVQQGWKIDVGGNQCYLMFQDGKKDAWYQACKAVFSTHCLGIDLFTGKHFDNNAGNPPKLKDPVTSLLGYYGKCAELQKQLSPVFPCISVDEKFINEKWRVFEEGWKKKSDDAKDMNASSIMAAVVWPVPSNQSPLRISLYTGGDAEEVLERSFIAWMTNAAPPGVKLDAVKAGHHGSHNATPENLLMFDAQAFIVSAGDEYGHPSFATLFYVLAVAQFKNSLGKAFPQVLGTRAPYWMTAGLDTLRSADLNVSTVLSFKDGTTAILDALKNMSGNDNMFWDIVSKAAAAMKTYYSLSYSKEQFEKLQKDWANTALGRLPSQYWKPPGSNAGTAQAAFEDCTEIARNGVILRWNQFGSPDLADQETASYVHMTATGNSGDVVCRLDYRKGTARATARKTRQKVTTPRTRTRQTLKQYDALVKQYAAAKNPGTNSANLVANKNKVVRSSLRIRKQKKRRGRRVFLMAAQAPTDPLETWTRDLFIDEFQALKGQPPVKLSEENSDVCEWLHKCFTDPDGGASGKVSVEVSYFTSTGAPDGGIGLDQIELTVTFQDAANKPVLAFTTAETSRKSQFGPAAVDGAVKPTLPGYYSSLCGMLFALDPAKSARTLTFGQFAQVMQFPLHKTAAQHLNDLPLKVRAADGARSGLWFIPDGDNRVILRLAMEPALGDSKSPVGELQALLKDGLGPVSFANVVVTGTTVYELLLDTNVQITSALDLEATLMLDDPKDPLHELGASLEGSIRLSLSEHGFELVFKFAKASGDLAKLLKIFLARFFAGHGAADESGSADSAVAKIEDALKTVMPKNNIYIRTVSVVFAGDQNTKPAPVSFTVGLEAGLPVGDNQGPPNAPFWVSLQWSDGVFRLSAELWGKAESFGDTPLDLYPYYDSFVRFDPWTDNSVETISIQKLIGQGSLTLPKGIPDTIEEARMSLAYGDGDGDGDGNMTVGLAARLQCESDPPSAKDQGDVPPLWFDEVQLDLALSYTPGSTLPSAFSVQFNTTIELQLDDEHKDPETDRFACMYARISYETGDGGAHWIVAGDVRNIKVANLFGLFAADGSGHAIQDIMAGLVIERASASYEYDSSGLPSTLGLSGTLLLGPPDKFTKNGDEFVRIDNSTKRLRLALTYTHSSGTDGSWSFGAKLASAAADGGNNKVNVSQLLTGLVDDVGSLPTVAQNLEVSPSELSLDLSCKSVKGVDGQKHAIFAVFIAINTSFVITYAQVRSYGDEAKNPPPLQPPAGYARAGRLLRFSLAGLPAVPKMPVVGSVAPPFDQLGIVWTNREITGPEVDVLNNNVFQGPLRLLVKPNKPDPKTGPAPPVGLAAGVHFQVAALEQGQAQLVLDHVVGGAPSPPPPPPPQGGGTGGGGPQPSPPPQPGPPPQPSQTGGSAKEVGPPADAGTSVAPMAKTAGPLSIRNIGLSISGASLSSVCVSLDASVRLGPVSFELMGLTLTFDLSGVRHPDDFKSLHLEPKLAGMSVAFEKPPARLAGTFASFDHGNSAGFMGAVAVSMTRWSALAMGVYEETKTEPFTKSLFIFGVLQGLIAELGCAEINGLSGGFGYNSRLSLPDVSGVPGFPFIALASDTPSQVDILQRLAQFRDGSNAIVSTVPDEMWFAAGLHLKAFQLVDVKALLAVTLSAEPKFAILAEARAVFPKNLKVDDEKEKADPLAHAFLVVDLAMEAVVDPLHGTVLVLGQLMPPSFVLHPSCQLTGGFALAYFLPGSEHAGDWVCTVGGYHPHYTPPAHYPNPPGGRVAIAWQMDADLHLTGEAYFALTPQAAMGGGRLDVVLDRGWLRAGFSAYADFFMHFHPFAFEADVGIALFASATFRPFFITIHLGPLELSADVALRGPPIRGEAHVHVWRWGVDVVFGPADAHASPALKLDEFLRMVKNVTASVPDAGAAAVPNFVVSVTEGAVTLAGGAGSAASGPTEVLSSLLRFEVVTRVPVRSAVIGDAPEQVINSPGTSQPINVFARPTQNKEPWKTSQLVISLERNGVKEPLVPTPLWKNVPPALWGEYTGNPGDDTADPQKTPLLQHVMGYTISVCPKPPSPDRLPAISIKQFCMLDVDKLGNVPIPHINPVEALADDDRFVLGTPREVRAGMAEAAGELLGKARDGAVQAWTAFKKRSSGGGAAEMASLPIFAKAAPPVGK</sequence>
<protein>
    <recommendedName>
        <fullName evidence="2">DUF6603 domain-containing protein</fullName>
    </recommendedName>
</protein>
<dbReference type="PANTHER" id="PTHR30619">
    <property type="entry name" value="DNA INTERNALIZATION/COMPETENCE PROTEIN COMEC/REC2"/>
    <property type="match status" value="1"/>
</dbReference>
<reference evidence="3" key="1">
    <citation type="submission" date="2023-06" db="EMBL/GenBank/DDBJ databases">
        <title>Genome-scale phylogeny and comparative genomics of the fungal order Sordariales.</title>
        <authorList>
            <consortium name="Lawrence Berkeley National Laboratory"/>
            <person name="Hensen N."/>
            <person name="Bonometti L."/>
            <person name="Westerberg I."/>
            <person name="Brannstrom I.O."/>
            <person name="Guillou S."/>
            <person name="Cros-Aarteil S."/>
            <person name="Calhoun S."/>
            <person name="Haridas S."/>
            <person name="Kuo A."/>
            <person name="Mondo S."/>
            <person name="Pangilinan J."/>
            <person name="Riley R."/>
            <person name="LaButti K."/>
            <person name="Andreopoulos B."/>
            <person name="Lipzen A."/>
            <person name="Chen C."/>
            <person name="Yanf M."/>
            <person name="Daum C."/>
            <person name="Ng V."/>
            <person name="Clum A."/>
            <person name="Steindorff A."/>
            <person name="Ohm R."/>
            <person name="Martin F."/>
            <person name="Silar P."/>
            <person name="Natvig D."/>
            <person name="Lalanne C."/>
            <person name="Gautier V."/>
            <person name="Ament-velasquez S.L."/>
            <person name="Kruys A."/>
            <person name="Hutchinson M.I."/>
            <person name="Powell A.J."/>
            <person name="Barry K."/>
            <person name="Miller A.N."/>
            <person name="Grigoriev I.V."/>
            <person name="Debuchy R."/>
            <person name="Gladieux P."/>
            <person name="Thoren M.H."/>
            <person name="Johannesson H."/>
        </authorList>
    </citation>
    <scope>NUCLEOTIDE SEQUENCE</scope>
    <source>
        <strain evidence="3">SMH2392-1A</strain>
    </source>
</reference>
<dbReference type="RefSeq" id="XP_060294500.1">
    <property type="nucleotide sequence ID" value="XM_060445657.1"/>
</dbReference>
<dbReference type="InterPro" id="IPR046538">
    <property type="entry name" value="DUF6603"/>
</dbReference>
<dbReference type="Proteomes" id="UP001172101">
    <property type="component" value="Unassembled WGS sequence"/>
</dbReference>
<evidence type="ECO:0000313" key="3">
    <source>
        <dbReference type="EMBL" id="KAK0713177.1"/>
    </source>
</evidence>
<dbReference type="InterPro" id="IPR052159">
    <property type="entry name" value="Competence_DNA_uptake"/>
</dbReference>
<feature type="domain" description="DUF6603" evidence="2">
    <location>
        <begin position="1531"/>
        <end position="2027"/>
    </location>
</feature>
<feature type="compositionally biased region" description="Pro residues" evidence="1">
    <location>
        <begin position="1475"/>
        <end position="1484"/>
    </location>
</feature>
<feature type="region of interest" description="Disordered" evidence="1">
    <location>
        <begin position="1470"/>
        <end position="1529"/>
    </location>
</feature>
<proteinExistence type="predicted"/>
<evidence type="ECO:0000256" key="1">
    <source>
        <dbReference type="SAM" id="MobiDB-lite"/>
    </source>
</evidence>
<evidence type="ECO:0000259" key="2">
    <source>
        <dbReference type="Pfam" id="PF20248"/>
    </source>
</evidence>
<dbReference type="Gene3D" id="3.60.15.10">
    <property type="entry name" value="Ribonuclease Z/Hydroxyacylglutathione hydrolase-like"/>
    <property type="match status" value="1"/>
</dbReference>
<keyword evidence="4" id="KW-1185">Reference proteome</keyword>
<dbReference type="Pfam" id="PF20248">
    <property type="entry name" value="DUF6603"/>
    <property type="match status" value="1"/>
</dbReference>
<accession>A0AA40AC74</accession>
<name>A0AA40AC74_9PEZI</name>
<comment type="caution">
    <text evidence="3">The sequence shown here is derived from an EMBL/GenBank/DDBJ whole genome shotgun (WGS) entry which is preliminary data.</text>
</comment>
<evidence type="ECO:0000313" key="4">
    <source>
        <dbReference type="Proteomes" id="UP001172101"/>
    </source>
</evidence>
<dbReference type="GeneID" id="85328927"/>
<feature type="compositionally biased region" description="Pro residues" evidence="1">
    <location>
        <begin position="1494"/>
        <end position="1507"/>
    </location>
</feature>